<accession>A0A8J5JKS8</accession>
<keyword evidence="2" id="KW-1185">Reference proteome</keyword>
<dbReference type="Proteomes" id="UP000747542">
    <property type="component" value="Unassembled WGS sequence"/>
</dbReference>
<comment type="caution">
    <text evidence="1">The sequence shown here is derived from an EMBL/GenBank/DDBJ whole genome shotgun (WGS) entry which is preliminary data.</text>
</comment>
<proteinExistence type="predicted"/>
<dbReference type="AlphaFoldDB" id="A0A8J5JKS8"/>
<organism evidence="1 2">
    <name type="scientific">Homarus americanus</name>
    <name type="common">American lobster</name>
    <dbReference type="NCBI Taxonomy" id="6706"/>
    <lineage>
        <taxon>Eukaryota</taxon>
        <taxon>Metazoa</taxon>
        <taxon>Ecdysozoa</taxon>
        <taxon>Arthropoda</taxon>
        <taxon>Crustacea</taxon>
        <taxon>Multicrustacea</taxon>
        <taxon>Malacostraca</taxon>
        <taxon>Eumalacostraca</taxon>
        <taxon>Eucarida</taxon>
        <taxon>Decapoda</taxon>
        <taxon>Pleocyemata</taxon>
        <taxon>Astacidea</taxon>
        <taxon>Nephropoidea</taxon>
        <taxon>Nephropidae</taxon>
        <taxon>Homarus</taxon>
    </lineage>
</organism>
<sequence>IIPPIYYPPKEETFLGWVYHITLVVNLHQEAAVGSVIQLPPLEKTRSRADSDCENHSVCRPLVRRQLRTLLCTHSSTLTYLK</sequence>
<dbReference type="EMBL" id="JAHLQT010031643">
    <property type="protein sequence ID" value="KAG7160107.1"/>
    <property type="molecule type" value="Genomic_DNA"/>
</dbReference>
<protein>
    <submittedName>
        <fullName evidence="1">Uncharacterized protein</fullName>
    </submittedName>
</protein>
<evidence type="ECO:0000313" key="1">
    <source>
        <dbReference type="EMBL" id="KAG7160107.1"/>
    </source>
</evidence>
<reference evidence="1" key="1">
    <citation type="journal article" date="2021" name="Sci. Adv.">
        <title>The American lobster genome reveals insights on longevity, neural, and immune adaptations.</title>
        <authorList>
            <person name="Polinski J.M."/>
            <person name="Zimin A.V."/>
            <person name="Clark K.F."/>
            <person name="Kohn A.B."/>
            <person name="Sadowski N."/>
            <person name="Timp W."/>
            <person name="Ptitsyn A."/>
            <person name="Khanna P."/>
            <person name="Romanova D.Y."/>
            <person name="Williams P."/>
            <person name="Greenwood S.J."/>
            <person name="Moroz L.L."/>
            <person name="Walt D.R."/>
            <person name="Bodnar A.G."/>
        </authorList>
    </citation>
    <scope>NUCLEOTIDE SEQUENCE</scope>
    <source>
        <strain evidence="1">GMGI-L3</strain>
    </source>
</reference>
<name>A0A8J5JKS8_HOMAM</name>
<gene>
    <name evidence="1" type="ORF">Hamer_G012645</name>
</gene>
<evidence type="ECO:0000313" key="2">
    <source>
        <dbReference type="Proteomes" id="UP000747542"/>
    </source>
</evidence>
<feature type="non-terminal residue" evidence="1">
    <location>
        <position position="82"/>
    </location>
</feature>